<keyword evidence="2 4" id="KW-0378">Hydrolase</keyword>
<accession>A0ABN2Y9N5</accession>
<dbReference type="SFLD" id="SFLDG01129">
    <property type="entry name" value="C1.5:_HAD__Beta-PGM__Phosphata"/>
    <property type="match status" value="1"/>
</dbReference>
<gene>
    <name evidence="4" type="ORF">GCM10009802_28820</name>
</gene>
<comment type="cofactor">
    <cofactor evidence="1">
        <name>Mg(2+)</name>
        <dbReference type="ChEBI" id="CHEBI:18420"/>
    </cofactor>
</comment>
<evidence type="ECO:0000256" key="1">
    <source>
        <dbReference type="ARBA" id="ARBA00001946"/>
    </source>
</evidence>
<dbReference type="InterPro" id="IPR023214">
    <property type="entry name" value="HAD_sf"/>
</dbReference>
<dbReference type="InterPro" id="IPR051400">
    <property type="entry name" value="HAD-like_hydrolase"/>
</dbReference>
<evidence type="ECO:0000313" key="4">
    <source>
        <dbReference type="EMBL" id="GAA2124105.1"/>
    </source>
</evidence>
<dbReference type="Gene3D" id="1.20.120.1600">
    <property type="match status" value="1"/>
</dbReference>
<evidence type="ECO:0000256" key="2">
    <source>
        <dbReference type="ARBA" id="ARBA00022801"/>
    </source>
</evidence>
<dbReference type="Pfam" id="PF00702">
    <property type="entry name" value="Hydrolase"/>
    <property type="match status" value="1"/>
</dbReference>
<keyword evidence="5" id="KW-1185">Reference proteome</keyword>
<organism evidence="4 5">
    <name type="scientific">Streptomyces synnematoformans</name>
    <dbReference type="NCBI Taxonomy" id="415721"/>
    <lineage>
        <taxon>Bacteria</taxon>
        <taxon>Bacillati</taxon>
        <taxon>Actinomycetota</taxon>
        <taxon>Actinomycetes</taxon>
        <taxon>Kitasatosporales</taxon>
        <taxon>Streptomycetaceae</taxon>
        <taxon>Streptomyces</taxon>
    </lineage>
</organism>
<dbReference type="InterPro" id="IPR036412">
    <property type="entry name" value="HAD-like_sf"/>
</dbReference>
<dbReference type="EMBL" id="BAAAPF010000078">
    <property type="protein sequence ID" value="GAA2124105.1"/>
    <property type="molecule type" value="Genomic_DNA"/>
</dbReference>
<keyword evidence="3" id="KW-0460">Magnesium</keyword>
<dbReference type="PANTHER" id="PTHR46470">
    <property type="entry name" value="N-ACYLNEURAMINATE-9-PHOSPHATASE"/>
    <property type="match status" value="1"/>
</dbReference>
<dbReference type="GO" id="GO:0016787">
    <property type="term" value="F:hydrolase activity"/>
    <property type="evidence" value="ECO:0007669"/>
    <property type="project" value="UniProtKB-KW"/>
</dbReference>
<dbReference type="InterPro" id="IPR006439">
    <property type="entry name" value="HAD-SF_hydro_IA"/>
</dbReference>
<evidence type="ECO:0000256" key="3">
    <source>
        <dbReference type="ARBA" id="ARBA00022842"/>
    </source>
</evidence>
<name>A0ABN2Y9N5_9ACTN</name>
<protein>
    <submittedName>
        <fullName evidence="4">HAD family hydrolase</fullName>
    </submittedName>
</protein>
<reference evidence="4 5" key="1">
    <citation type="journal article" date="2019" name="Int. J. Syst. Evol. Microbiol.">
        <title>The Global Catalogue of Microorganisms (GCM) 10K type strain sequencing project: providing services to taxonomists for standard genome sequencing and annotation.</title>
        <authorList>
            <consortium name="The Broad Institute Genomics Platform"/>
            <consortium name="The Broad Institute Genome Sequencing Center for Infectious Disease"/>
            <person name="Wu L."/>
            <person name="Ma J."/>
        </authorList>
    </citation>
    <scope>NUCLEOTIDE SEQUENCE [LARGE SCALE GENOMIC DNA]</scope>
    <source>
        <strain evidence="4 5">JCM 15481</strain>
    </source>
</reference>
<dbReference type="Proteomes" id="UP001500443">
    <property type="component" value="Unassembled WGS sequence"/>
</dbReference>
<dbReference type="Gene3D" id="3.40.50.1000">
    <property type="entry name" value="HAD superfamily/HAD-like"/>
    <property type="match status" value="1"/>
</dbReference>
<comment type="caution">
    <text evidence="4">The sequence shown here is derived from an EMBL/GenBank/DDBJ whole genome shotgun (WGS) entry which is preliminary data.</text>
</comment>
<dbReference type="PANTHER" id="PTHR46470:SF4">
    <property type="entry name" value="5-AMINO-6-(5-PHOSPHO-D-RIBITYLAMINO)URACIL PHOSPHATASE YIGB"/>
    <property type="match status" value="1"/>
</dbReference>
<dbReference type="NCBIfam" id="TIGR01549">
    <property type="entry name" value="HAD-SF-IA-v1"/>
    <property type="match status" value="1"/>
</dbReference>
<proteinExistence type="predicted"/>
<sequence length="235" mass="25471">MRILAVVWDIDDTIFDHSGAERRAALEYLTARGLLGRYASPAAAAAHWHAVSEEYVDRYLAGEFTFVDQRRERARVLAGRPLTDAEADAWMAGYLAAYRRHWRVFPDVVPALDGLTPRWRHGLLSNNSTPHQEDKLRAIGVHDRFEALVCSEELGVAKPAAGAFHAACAALALPPERVVYVGDRPDTDAAAADAAGLTGVWLDRGGAEAPGRAPAGVRRITSPAQLAVLLDTLDS</sequence>
<dbReference type="SUPFAM" id="SSF56784">
    <property type="entry name" value="HAD-like"/>
    <property type="match status" value="1"/>
</dbReference>
<dbReference type="RefSeq" id="WP_344290416.1">
    <property type="nucleotide sequence ID" value="NZ_BAAAPF010000078.1"/>
</dbReference>
<dbReference type="SFLD" id="SFLDS00003">
    <property type="entry name" value="Haloacid_Dehalogenase"/>
    <property type="match status" value="1"/>
</dbReference>
<evidence type="ECO:0000313" key="5">
    <source>
        <dbReference type="Proteomes" id="UP001500443"/>
    </source>
</evidence>